<dbReference type="PANTHER" id="PTHR11410:SF0">
    <property type="entry name" value="ATP SYNTHASE SUBUNIT A"/>
    <property type="match status" value="1"/>
</dbReference>
<dbReference type="EMBL" id="JQ665719">
    <property type="protein sequence ID" value="AFV32082.1"/>
    <property type="molecule type" value="Genomic_DNA"/>
</dbReference>
<accession>K7QMW2</accession>
<comment type="similarity">
    <text evidence="2">Belongs to the ATPase A chain family.</text>
</comment>
<dbReference type="InterPro" id="IPR035908">
    <property type="entry name" value="F0_ATP_A_sf"/>
</dbReference>
<keyword evidence="4" id="KW-0138">CF(0)</keyword>
<feature type="transmembrane region" description="Helical" evidence="12">
    <location>
        <begin position="59"/>
        <end position="83"/>
    </location>
</feature>
<dbReference type="AlphaFoldDB" id="K7QMW2"/>
<evidence type="ECO:0000256" key="10">
    <source>
        <dbReference type="ARBA" id="ARBA00023310"/>
    </source>
</evidence>
<keyword evidence="7 12" id="KW-1133">Transmembrane helix</keyword>
<dbReference type="InterPro" id="IPR023011">
    <property type="entry name" value="ATP_synth_F0_asu_AS"/>
</dbReference>
<dbReference type="SUPFAM" id="SSF81336">
    <property type="entry name" value="F1F0 ATP synthase subunit A"/>
    <property type="match status" value="1"/>
</dbReference>
<dbReference type="PRINTS" id="PR00123">
    <property type="entry name" value="ATPASEA"/>
</dbReference>
<dbReference type="GO" id="GO:0005743">
    <property type="term" value="C:mitochondrial inner membrane"/>
    <property type="evidence" value="ECO:0007669"/>
    <property type="project" value="UniProtKB-SubCell"/>
</dbReference>
<keyword evidence="3" id="KW-0813">Transport</keyword>
<evidence type="ECO:0000256" key="11">
    <source>
        <dbReference type="RuleBase" id="RU004450"/>
    </source>
</evidence>
<evidence type="ECO:0000256" key="9">
    <source>
        <dbReference type="ARBA" id="ARBA00023136"/>
    </source>
</evidence>
<dbReference type="PROSITE" id="PS00449">
    <property type="entry name" value="ATPASE_A"/>
    <property type="match status" value="1"/>
</dbReference>
<evidence type="ECO:0000313" key="13">
    <source>
        <dbReference type="EMBL" id="AFV32082.1"/>
    </source>
</evidence>
<dbReference type="Pfam" id="PF00119">
    <property type="entry name" value="ATP-synt_A"/>
    <property type="match status" value="1"/>
</dbReference>
<reference evidence="13" key="1">
    <citation type="journal article" date="2012" name="PLoS ONE">
        <title>The Mitochondrial Genomes of Nuttalliella namaqua (Ixodoidea: Nuttalliellidae) and Argas africolumbae (Ixodoidae: Argasidae): Estimation of Divergence Dates for the Major Tick Lineages and Reconstruction of Ancestral Blood-Feeding Characters.</title>
        <authorList>
            <person name="Mans B.J."/>
            <person name="de Klerk D."/>
            <person name="Pienaar R."/>
            <person name="de Castro M.H."/>
            <person name="Latif A.A."/>
        </authorList>
    </citation>
    <scope>NUCLEOTIDE SEQUENCE</scope>
</reference>
<dbReference type="InterPro" id="IPR045083">
    <property type="entry name" value="ATP_synth_F0_asu_bact/mt"/>
</dbReference>
<keyword evidence="13" id="KW-0496">Mitochondrion</keyword>
<dbReference type="Gene3D" id="1.20.120.220">
    <property type="entry name" value="ATP synthase, F0 complex, subunit A"/>
    <property type="match status" value="1"/>
</dbReference>
<feature type="transmembrane region" description="Helical" evidence="12">
    <location>
        <begin position="95"/>
        <end position="115"/>
    </location>
</feature>
<dbReference type="GO" id="GO:0045259">
    <property type="term" value="C:proton-transporting ATP synthase complex"/>
    <property type="evidence" value="ECO:0007669"/>
    <property type="project" value="UniProtKB-KW"/>
</dbReference>
<keyword evidence="9 12" id="KW-0472">Membrane</keyword>
<keyword evidence="10" id="KW-0066">ATP synthesis</keyword>
<keyword evidence="6" id="KW-0375">Hydrogen ion transport</keyword>
<dbReference type="NCBIfam" id="TIGR01131">
    <property type="entry name" value="ATP_synt_6_or_A"/>
    <property type="match status" value="1"/>
</dbReference>
<dbReference type="GeneID" id="14050543"/>
<feature type="transmembrane region" description="Helical" evidence="12">
    <location>
        <begin position="188"/>
        <end position="214"/>
    </location>
</feature>
<dbReference type="CTD" id="4508"/>
<evidence type="ECO:0000256" key="12">
    <source>
        <dbReference type="SAM" id="Phobius"/>
    </source>
</evidence>
<dbReference type="RefSeq" id="YP_007026937.1">
    <property type="nucleotide sequence ID" value="NC_019663.1"/>
</dbReference>
<dbReference type="CDD" id="cd00310">
    <property type="entry name" value="ATP-synt_Fo_a_6"/>
    <property type="match status" value="1"/>
</dbReference>
<gene>
    <name evidence="13" type="primary">ATP6</name>
</gene>
<keyword evidence="5 12" id="KW-0812">Transmembrane</keyword>
<dbReference type="GO" id="GO:0046933">
    <property type="term" value="F:proton-transporting ATP synthase activity, rotational mechanism"/>
    <property type="evidence" value="ECO:0007669"/>
    <property type="project" value="TreeGrafter"/>
</dbReference>
<evidence type="ECO:0000256" key="1">
    <source>
        <dbReference type="ARBA" id="ARBA00004141"/>
    </source>
</evidence>
<evidence type="ECO:0000256" key="3">
    <source>
        <dbReference type="ARBA" id="ARBA00022448"/>
    </source>
</evidence>
<name>K7QMW2_9ACAR</name>
<dbReference type="InterPro" id="IPR000568">
    <property type="entry name" value="ATP_synth_F0_asu"/>
</dbReference>
<protein>
    <recommendedName>
        <fullName evidence="11">ATP synthase subunit a</fullName>
    </recommendedName>
</protein>
<sequence>MMTNLFMIFDPSTSNSLSLNWISNIIPLLIFPLSYWKIPSRMMMFMLTMMKIMSNEMKIILGMSKYNLMMMSLFLFIIINNIYGLYPYIFTSTSHLIMTFTMALPLWMSLIMYGIMKKSMMMMAHLVPMGSPLILSFFMVIIETVSNLIRPLTLSIRLTANMISGHLLLSLLSSAMNNNEMMLMMMPMLMILLMLETAVAIIQSYVFSMLMTLYMSEIN</sequence>
<evidence type="ECO:0000256" key="7">
    <source>
        <dbReference type="ARBA" id="ARBA00022989"/>
    </source>
</evidence>
<evidence type="ECO:0000256" key="8">
    <source>
        <dbReference type="ARBA" id="ARBA00023065"/>
    </source>
</evidence>
<dbReference type="PANTHER" id="PTHR11410">
    <property type="entry name" value="ATP SYNTHASE SUBUNIT A"/>
    <property type="match status" value="1"/>
</dbReference>
<geneLocation type="mitochondrion" evidence="13"/>
<evidence type="ECO:0000256" key="6">
    <source>
        <dbReference type="ARBA" id="ARBA00022781"/>
    </source>
</evidence>
<organism evidence="13">
    <name type="scientific">Nuttalliella namaqua</name>
    <dbReference type="NCBI Taxonomy" id="1029659"/>
    <lineage>
        <taxon>Eukaryota</taxon>
        <taxon>Metazoa</taxon>
        <taxon>Ecdysozoa</taxon>
        <taxon>Arthropoda</taxon>
        <taxon>Chelicerata</taxon>
        <taxon>Arachnida</taxon>
        <taxon>Acari</taxon>
        <taxon>Parasitiformes</taxon>
        <taxon>Ixodida</taxon>
        <taxon>Ixodoidea</taxon>
        <taxon>Nuttalliellidae</taxon>
        <taxon>Nuttalliella</taxon>
    </lineage>
</organism>
<keyword evidence="8" id="KW-0406">Ion transport</keyword>
<evidence type="ECO:0000256" key="4">
    <source>
        <dbReference type="ARBA" id="ARBA00022547"/>
    </source>
</evidence>
<evidence type="ECO:0000256" key="5">
    <source>
        <dbReference type="ARBA" id="ARBA00022692"/>
    </source>
</evidence>
<feature type="transmembrane region" description="Helical" evidence="12">
    <location>
        <begin position="122"/>
        <end position="142"/>
    </location>
</feature>
<evidence type="ECO:0000256" key="2">
    <source>
        <dbReference type="ARBA" id="ARBA00006810"/>
    </source>
</evidence>
<comment type="subcellular location">
    <subcellularLocation>
        <location evidence="1">Membrane</location>
        <topology evidence="1">Multi-pass membrane protein</topology>
    </subcellularLocation>
    <subcellularLocation>
        <location evidence="11">Mitochondrion inner membrane</location>
        <topology evidence="11">Multi-pass membrane protein</topology>
    </subcellularLocation>
</comment>
<feature type="transmembrane region" description="Helical" evidence="12">
    <location>
        <begin position="20"/>
        <end position="38"/>
    </location>
</feature>
<proteinExistence type="inferred from homology"/>